<dbReference type="Proteomes" id="UP000316778">
    <property type="component" value="Unassembled WGS sequence"/>
</dbReference>
<feature type="coiled-coil region" evidence="1">
    <location>
        <begin position="816"/>
        <end position="878"/>
    </location>
</feature>
<name>A0A562SY52_CHIJA</name>
<feature type="domain" description="Tape measure protein N-terminal" evidence="2">
    <location>
        <begin position="71"/>
        <end position="257"/>
    </location>
</feature>
<accession>A0A562SY52</accession>
<reference evidence="3 4" key="1">
    <citation type="journal article" date="2013" name="Stand. Genomic Sci.">
        <title>Genomic Encyclopedia of Type Strains, Phase I: The one thousand microbial genomes (KMG-I) project.</title>
        <authorList>
            <person name="Kyrpides N.C."/>
            <person name="Woyke T."/>
            <person name="Eisen J.A."/>
            <person name="Garrity G."/>
            <person name="Lilburn T.G."/>
            <person name="Beck B.J."/>
            <person name="Whitman W.B."/>
            <person name="Hugenholtz P."/>
            <person name="Klenk H.P."/>
        </authorList>
    </citation>
    <scope>NUCLEOTIDE SEQUENCE [LARGE SCALE GENOMIC DNA]</scope>
    <source>
        <strain evidence="3 4">DSM 13484</strain>
    </source>
</reference>
<proteinExistence type="predicted"/>
<evidence type="ECO:0000313" key="4">
    <source>
        <dbReference type="Proteomes" id="UP000316778"/>
    </source>
</evidence>
<evidence type="ECO:0000256" key="1">
    <source>
        <dbReference type="SAM" id="Coils"/>
    </source>
</evidence>
<comment type="caution">
    <text evidence="3">The sequence shown here is derived from an EMBL/GenBank/DDBJ whole genome shotgun (WGS) entry which is preliminary data.</text>
</comment>
<dbReference type="Pfam" id="PF20155">
    <property type="entry name" value="TMP_3"/>
    <property type="match status" value="1"/>
</dbReference>
<keyword evidence="1" id="KW-0175">Coiled coil</keyword>
<dbReference type="InterPro" id="IPR013491">
    <property type="entry name" value="Tape_meas_N"/>
</dbReference>
<gene>
    <name evidence="3" type="ORF">LX66_3549</name>
</gene>
<keyword evidence="4" id="KW-1185">Reference proteome</keyword>
<feature type="coiled-coil region" evidence="1">
    <location>
        <begin position="614"/>
        <end position="674"/>
    </location>
</feature>
<dbReference type="EMBL" id="VLLG01000004">
    <property type="protein sequence ID" value="TWI86295.1"/>
    <property type="molecule type" value="Genomic_DNA"/>
</dbReference>
<sequence length="1337" mass="146243">MALNVNGGPLEFDAIIDGSQFQAMILSMEKNLRRLTQSANQESEAIERVARKAATAISGYLSLSAAKNFIQQIVRVRGEFQQLEVAFSTMLRSKDRADKLLAQVAELAAKTPFGLQDAAQGTKQLLAYGFQAEEIIGTLRTLGNIAAGVSAPLNDIVYLYGTLRTQGRAYNIDIRQFTSRGIPIIQELAKQFGVTADKVNDLVAAGKVGFPEIQKAFQSMTGEGGMFFNLMEEQSKTLTGQISNLEDAFTLMLNDFGKSTQGIASTTIETLTTIVEHYQDVINIIEILITAYGAYKAAIIIVNTLERIRAVQLALQTAGVSSLTVAEYLHYQALVITEKAQKLLNATMLSNPYVAIATVLAGLTAALIIYGRTGVDVASKEQLLADANKKVTDSIDDQRAKMRPYLDILKDANTTEGERLAAYKKLAEIDPKIVSGIDAKAVSQERLTENVNAYIEALRTKMKLEASEAAVTASLKREQELRDRIAEIRKQIREEEKNLSDSGLFSRSDRARSAIKSYQFLIDENTKKLREQEKITNELGAAQVKAETTTADAVKLTNAQLIAQAKSLDELKSIREDIEEAYKGSEVDKERAQLAKDLLAADKRAKELDPYGNYKKSAKEAQKETNKLKTLLDQVLALEAKATGVTEGKEDGSVAKIQNDIDKLIKQARALNAGEGLILRIQRAGQIILDDATAKAAAKDIENKLNSELSKVNIKLTTVQPDSQAELELRKQAIAQQLELDINATKQQYANDVSSQQALQDKIAEIKAKARKEALDLDKEYARRSVDEQLNFIKSQTDTKNIQDQRIVDDPLATTNQRYEAQERILKRNKKALQDMLNVLEKFAATGLGDTKELNEQIDQLRKEIAGVNGELNRTEDAHLVQLLQELPKTLYEASNAFRSLASDLAGVNDSLADTLETMADLLTQVGQLAQVGSIVGKVSTGKFDAGQGGNAASSIGGLAGAGAAIGAVFGGVGAVVGAAVGAVVGAVAAVLKGGKKVRESLQKTYEAIYAFQVAQELGEYRINELLRERNLIKAQEVELTLQALKAQQEALAVNQQQNQADQERVLAALQGESFITGQTVEKYGGFLGLWKKSHAVNQYQSLLGMTFEQIEALYSKGQLDGRAKALFEELQKLQEEGQNIQAQLDSLEQQAREIFTGTTAESITDSIVQGFTNGELAAQDFADNFEDLMRNAALNALKYQYLEAPLQEFYKQFADAAQSDNQLTSGEIADLQDRYNQIIEQAAQQFEQLQDITDLNLSAGSNEQNTLQGAIKGITEQQADLLAGQFGGLRMTAIQQLQIATQNLSVLNQIKLDTANLSSIDARLRKIETVGIKIIK</sequence>
<protein>
    <recommendedName>
        <fullName evidence="2">Tape measure protein N-terminal domain-containing protein</fullName>
    </recommendedName>
</protein>
<dbReference type="OrthoDB" id="1414895at2"/>
<evidence type="ECO:0000313" key="3">
    <source>
        <dbReference type="EMBL" id="TWI86295.1"/>
    </source>
</evidence>
<dbReference type="RefSeq" id="WP_145715995.1">
    <property type="nucleotide sequence ID" value="NZ_BAAAFY010000005.1"/>
</dbReference>
<evidence type="ECO:0000259" key="2">
    <source>
        <dbReference type="Pfam" id="PF20155"/>
    </source>
</evidence>
<feature type="coiled-coil region" evidence="1">
    <location>
        <begin position="1117"/>
        <end position="1151"/>
    </location>
</feature>
<feature type="coiled-coil region" evidence="1">
    <location>
        <begin position="25"/>
        <end position="52"/>
    </location>
</feature>
<organism evidence="3 4">
    <name type="scientific">Chitinophaga japonensis</name>
    <name type="common">Flexibacter japonensis</name>
    <dbReference type="NCBI Taxonomy" id="104662"/>
    <lineage>
        <taxon>Bacteria</taxon>
        <taxon>Pseudomonadati</taxon>
        <taxon>Bacteroidota</taxon>
        <taxon>Chitinophagia</taxon>
        <taxon>Chitinophagales</taxon>
        <taxon>Chitinophagaceae</taxon>
        <taxon>Chitinophaga</taxon>
    </lineage>
</organism>